<dbReference type="AlphaFoldDB" id="A0A386HRV1"/>
<dbReference type="KEGG" id="ark:D6B99_10510"/>
<evidence type="ECO:0008006" key="6">
    <source>
        <dbReference type="Google" id="ProtNLM"/>
    </source>
</evidence>
<dbReference type="InterPro" id="IPR013785">
    <property type="entry name" value="Aldolase_TIM"/>
</dbReference>
<gene>
    <name evidence="4" type="ORF">D6B99_10510</name>
</gene>
<keyword evidence="3" id="KW-0732">Signal</keyword>
<comment type="similarity">
    <text evidence="1">Belongs to the glycosyl hydrolase 56 family.</text>
</comment>
<name>A0A386HRV1_9BACT</name>
<feature type="signal peptide" evidence="3">
    <location>
        <begin position="1"/>
        <end position="25"/>
    </location>
</feature>
<dbReference type="GO" id="GO:0004415">
    <property type="term" value="F:hyalurononglucosaminidase activity"/>
    <property type="evidence" value="ECO:0007669"/>
    <property type="project" value="InterPro"/>
</dbReference>
<dbReference type="Gene3D" id="3.20.20.70">
    <property type="entry name" value="Aldolase class I"/>
    <property type="match status" value="1"/>
</dbReference>
<evidence type="ECO:0000256" key="3">
    <source>
        <dbReference type="SAM" id="SignalP"/>
    </source>
</evidence>
<dbReference type="InterPro" id="IPR017853">
    <property type="entry name" value="GH"/>
</dbReference>
<dbReference type="Proteomes" id="UP000266118">
    <property type="component" value="Chromosome"/>
</dbReference>
<dbReference type="InterPro" id="IPR018155">
    <property type="entry name" value="Hyaluronidase"/>
</dbReference>
<keyword evidence="5" id="KW-1185">Reference proteome</keyword>
<dbReference type="GO" id="GO:0005975">
    <property type="term" value="P:carbohydrate metabolic process"/>
    <property type="evidence" value="ECO:0007669"/>
    <property type="project" value="InterPro"/>
</dbReference>
<reference evidence="4 5" key="1">
    <citation type="submission" date="2018-09" db="EMBL/GenBank/DDBJ databases">
        <title>Arachidicoccus sp. nov., a bacterium isolated from soil.</title>
        <authorList>
            <person name="Weon H.-Y."/>
            <person name="Kwon S.-W."/>
            <person name="Lee S.A."/>
        </authorList>
    </citation>
    <scope>NUCLEOTIDE SEQUENCE [LARGE SCALE GENOMIC DNA]</scope>
    <source>
        <strain evidence="4 5">KIS59-12</strain>
    </source>
</reference>
<dbReference type="SUPFAM" id="SSF51445">
    <property type="entry name" value="(Trans)glycosidases"/>
    <property type="match status" value="1"/>
</dbReference>
<keyword evidence="2" id="KW-1015">Disulfide bond</keyword>
<evidence type="ECO:0000313" key="5">
    <source>
        <dbReference type="Proteomes" id="UP000266118"/>
    </source>
</evidence>
<evidence type="ECO:0000256" key="1">
    <source>
        <dbReference type="ARBA" id="ARBA00008871"/>
    </source>
</evidence>
<dbReference type="Pfam" id="PF01630">
    <property type="entry name" value="Glyco_hydro_56"/>
    <property type="match status" value="1"/>
</dbReference>
<evidence type="ECO:0000313" key="4">
    <source>
        <dbReference type="EMBL" id="AYD47984.1"/>
    </source>
</evidence>
<sequence>MKISKNIQQLLLLIFVLFTSSKLVAQTNQKLYNGLTDLDSKSASFFKANNINVVTTVDSRYFAPNPNGNIDFNLFAKSLNIWFPNSASKGIAALDWEGGSLQALHNSPNTNSFKNALNQYIQLIKFAKKMRPNVKWGYYSIPFTTYWGRDSKWQQLNQNILPLLKECDILFPSLYVFYQQGSEDKAGNISYAQDNMMECLKLGVMINKPVLPYVWNRYHNSNKKIGLELIPINDFTAYIKAILNTSYLDEKAAGIVWWGADKYFYRVKSKALTNEFTHSNNKNFNDYDDYLTVEYGTQILKAINGK</sequence>
<feature type="chain" id="PRO_5017303453" description="Hyaluronidase" evidence="3">
    <location>
        <begin position="26"/>
        <end position="306"/>
    </location>
</feature>
<organism evidence="4 5">
    <name type="scientific">Arachidicoccus soli</name>
    <dbReference type="NCBI Taxonomy" id="2341117"/>
    <lineage>
        <taxon>Bacteria</taxon>
        <taxon>Pseudomonadati</taxon>
        <taxon>Bacteroidota</taxon>
        <taxon>Chitinophagia</taxon>
        <taxon>Chitinophagales</taxon>
        <taxon>Chitinophagaceae</taxon>
        <taxon>Arachidicoccus</taxon>
    </lineage>
</organism>
<evidence type="ECO:0000256" key="2">
    <source>
        <dbReference type="ARBA" id="ARBA00023157"/>
    </source>
</evidence>
<dbReference type="OrthoDB" id="795496at2"/>
<dbReference type="EMBL" id="CP032489">
    <property type="protein sequence ID" value="AYD47984.1"/>
    <property type="molecule type" value="Genomic_DNA"/>
</dbReference>
<accession>A0A386HRV1</accession>
<protein>
    <recommendedName>
        <fullName evidence="6">Hyaluronidase</fullName>
    </recommendedName>
</protein>
<proteinExistence type="inferred from homology"/>
<dbReference type="RefSeq" id="WP_119987970.1">
    <property type="nucleotide sequence ID" value="NZ_CP032489.1"/>
</dbReference>